<gene>
    <name evidence="2" type="ORF">DA01_00975</name>
</gene>
<dbReference type="OrthoDB" id="6400183at2"/>
<reference evidence="2 3" key="1">
    <citation type="journal article" date="2015" name="Sci. Rep.">
        <title>A comparative genomics and reductive dehalogenase gene transcription study of two chloroethene-respiring bacteria, Dehalococcoides mccartyi strains MB and 11a.</title>
        <authorList>
            <person name="Low A."/>
            <person name="Shen Z."/>
            <person name="Cheng D."/>
            <person name="Rogers M.J."/>
            <person name="Lee P.K."/>
            <person name="He J."/>
        </authorList>
    </citation>
    <scope>NUCLEOTIDE SEQUENCE [LARGE SCALE GENOMIC DNA]</scope>
    <source>
        <strain evidence="2 3">MB</strain>
    </source>
</reference>
<evidence type="ECO:0000313" key="2">
    <source>
        <dbReference type="EMBL" id="KSV18577.1"/>
    </source>
</evidence>
<dbReference type="AlphaFoldDB" id="A0A0V8M4W7"/>
<name>A0A0V8M4W7_9CHLR</name>
<evidence type="ECO:0000256" key="1">
    <source>
        <dbReference type="SAM" id="Phobius"/>
    </source>
</evidence>
<evidence type="ECO:0000313" key="3">
    <source>
        <dbReference type="Proteomes" id="UP000053577"/>
    </source>
</evidence>
<keyword evidence="1" id="KW-0812">Transmembrane</keyword>
<feature type="transmembrane region" description="Helical" evidence="1">
    <location>
        <begin position="134"/>
        <end position="160"/>
    </location>
</feature>
<dbReference type="Proteomes" id="UP000053577">
    <property type="component" value="Unassembled WGS sequence"/>
</dbReference>
<protein>
    <recommendedName>
        <fullName evidence="4">Small multi-drug export protein</fullName>
    </recommendedName>
</protein>
<keyword evidence="1" id="KW-1133">Transmembrane helix</keyword>
<dbReference type="EMBL" id="JGYD01000010">
    <property type="protein sequence ID" value="KSV18577.1"/>
    <property type="molecule type" value="Genomic_DNA"/>
</dbReference>
<evidence type="ECO:0008006" key="4">
    <source>
        <dbReference type="Google" id="ProtNLM"/>
    </source>
</evidence>
<dbReference type="InterPro" id="IPR009577">
    <property type="entry name" value="Sm_multidrug_ex"/>
</dbReference>
<accession>A0A0V8M4W7</accession>
<dbReference type="RefSeq" id="WP_058292103.1">
    <property type="nucleotide sequence ID" value="NZ_JGYD01000010.1"/>
</dbReference>
<feature type="transmembrane region" description="Helical" evidence="1">
    <location>
        <begin position="99"/>
        <end position="127"/>
    </location>
</feature>
<dbReference type="PATRIC" id="fig|61435.5.peg.201"/>
<organism evidence="2 3">
    <name type="scientific">Dehalococcoides mccartyi</name>
    <dbReference type="NCBI Taxonomy" id="61435"/>
    <lineage>
        <taxon>Bacteria</taxon>
        <taxon>Bacillati</taxon>
        <taxon>Chloroflexota</taxon>
        <taxon>Dehalococcoidia</taxon>
        <taxon>Dehalococcoidales</taxon>
        <taxon>Dehalococcoidaceae</taxon>
        <taxon>Dehalococcoides</taxon>
    </lineage>
</organism>
<keyword evidence="1" id="KW-0472">Membrane</keyword>
<comment type="caution">
    <text evidence="2">The sequence shown here is derived from an EMBL/GenBank/DDBJ whole genome shotgun (WGS) entry which is preliminary data.</text>
</comment>
<proteinExistence type="predicted"/>
<dbReference type="Pfam" id="PF06695">
    <property type="entry name" value="Sm_multidrug_ex"/>
    <property type="match status" value="1"/>
</dbReference>
<sequence length="162" mass="17374">MFFQVIGVFLLALLEIWLAIPAGLIWGLNPALVILLVCGGTLSGVGVILLLSEKIRAGSNRWLDKNRTGDAALSLSALFAQIIISLQERLRSGRLYKVWLKYGIIGLGLLSPVLTSAPIAAFLGVMLNAGRLKLFVWIAIGVAVWTTGLTLAIHFGLILLGI</sequence>
<feature type="transmembrane region" description="Helical" evidence="1">
    <location>
        <begin position="31"/>
        <end position="51"/>
    </location>
</feature>